<comment type="function">
    <text evidence="1">Needed for flagellar regrowth and assembly.</text>
</comment>
<dbReference type="Pfam" id="PF02108">
    <property type="entry name" value="FliH"/>
    <property type="match status" value="1"/>
</dbReference>
<dbReference type="InterPro" id="IPR051472">
    <property type="entry name" value="T3SS_Stator/FliH"/>
</dbReference>
<comment type="similarity">
    <text evidence="2">Belongs to the FliH family.</text>
</comment>
<name>A0A518ELN0_9BACT</name>
<feature type="region of interest" description="Disordered" evidence="8">
    <location>
        <begin position="14"/>
        <end position="33"/>
    </location>
</feature>
<feature type="domain" description="Flagellar assembly protein FliH/Type III secretion system HrpE" evidence="9">
    <location>
        <begin position="89"/>
        <end position="197"/>
    </location>
</feature>
<dbReference type="EMBL" id="CP036434">
    <property type="protein sequence ID" value="QDV04993.1"/>
    <property type="molecule type" value="Genomic_DNA"/>
</dbReference>
<dbReference type="InterPro" id="IPR018035">
    <property type="entry name" value="Flagellar_FliH/T3SS_HrpE"/>
</dbReference>
<keyword evidence="10" id="KW-0282">Flagellum</keyword>
<keyword evidence="4" id="KW-0813">Transport</keyword>
<protein>
    <recommendedName>
        <fullName evidence="3">Flagellar assembly protein FliH</fullName>
    </recommendedName>
</protein>
<keyword evidence="6" id="KW-0653">Protein transport</keyword>
<dbReference type="GO" id="GO:0044781">
    <property type="term" value="P:bacterial-type flagellum organization"/>
    <property type="evidence" value="ECO:0007669"/>
    <property type="project" value="UniProtKB-KW"/>
</dbReference>
<keyword evidence="10" id="KW-0969">Cilium</keyword>
<dbReference type="PANTHER" id="PTHR34982">
    <property type="entry name" value="YOP PROTEINS TRANSLOCATION PROTEIN L"/>
    <property type="match status" value="1"/>
</dbReference>
<evidence type="ECO:0000256" key="7">
    <source>
        <dbReference type="ARBA" id="ARBA00023225"/>
    </source>
</evidence>
<keyword evidence="5" id="KW-1005">Bacterial flagellum biogenesis</keyword>
<evidence type="ECO:0000256" key="2">
    <source>
        <dbReference type="ARBA" id="ARBA00006602"/>
    </source>
</evidence>
<sequence>MLYIERHTSPIDSLVSGTFGSKTGQGSPGSASGATGMGRFRIATAATCVEAQVVPTGLDEMGAALLTAEREVAMEAARQEAREEAMQTAVKALNAAADRLDEAREFAEEALSADAVALGVEIARQILKVQIASGDYGLEQIVRSTLSASEIKRGRCIVHLHPADAEMLKDVVFRGETEIMSDGDIPRGSVQLETPRGLLVRDPNAALEEIREQLLEDIV</sequence>
<evidence type="ECO:0000313" key="10">
    <source>
        <dbReference type="EMBL" id="QDV04993.1"/>
    </source>
</evidence>
<evidence type="ECO:0000256" key="6">
    <source>
        <dbReference type="ARBA" id="ARBA00022927"/>
    </source>
</evidence>
<dbReference type="GO" id="GO:0005829">
    <property type="term" value="C:cytosol"/>
    <property type="evidence" value="ECO:0007669"/>
    <property type="project" value="TreeGrafter"/>
</dbReference>
<organism evidence="10 11">
    <name type="scientific">Saltatorellus ferox</name>
    <dbReference type="NCBI Taxonomy" id="2528018"/>
    <lineage>
        <taxon>Bacteria</taxon>
        <taxon>Pseudomonadati</taxon>
        <taxon>Planctomycetota</taxon>
        <taxon>Planctomycetia</taxon>
        <taxon>Planctomycetia incertae sedis</taxon>
        <taxon>Saltatorellus</taxon>
    </lineage>
</organism>
<evidence type="ECO:0000256" key="1">
    <source>
        <dbReference type="ARBA" id="ARBA00003041"/>
    </source>
</evidence>
<accession>A0A518ELN0</accession>
<dbReference type="PANTHER" id="PTHR34982:SF1">
    <property type="entry name" value="FLAGELLAR ASSEMBLY PROTEIN FLIH"/>
    <property type="match status" value="1"/>
</dbReference>
<dbReference type="GO" id="GO:0015031">
    <property type="term" value="P:protein transport"/>
    <property type="evidence" value="ECO:0007669"/>
    <property type="project" value="UniProtKB-KW"/>
</dbReference>
<proteinExistence type="inferred from homology"/>
<reference evidence="10 11" key="1">
    <citation type="submission" date="2019-02" db="EMBL/GenBank/DDBJ databases">
        <title>Deep-cultivation of Planctomycetes and their phenomic and genomic characterization uncovers novel biology.</title>
        <authorList>
            <person name="Wiegand S."/>
            <person name="Jogler M."/>
            <person name="Boedeker C."/>
            <person name="Pinto D."/>
            <person name="Vollmers J."/>
            <person name="Rivas-Marin E."/>
            <person name="Kohn T."/>
            <person name="Peeters S.H."/>
            <person name="Heuer A."/>
            <person name="Rast P."/>
            <person name="Oberbeckmann S."/>
            <person name="Bunk B."/>
            <person name="Jeske O."/>
            <person name="Meyerdierks A."/>
            <person name="Storesund J.E."/>
            <person name="Kallscheuer N."/>
            <person name="Luecker S."/>
            <person name="Lage O.M."/>
            <person name="Pohl T."/>
            <person name="Merkel B.J."/>
            <person name="Hornburger P."/>
            <person name="Mueller R.-W."/>
            <person name="Bruemmer F."/>
            <person name="Labrenz M."/>
            <person name="Spormann A.M."/>
            <person name="Op den Camp H."/>
            <person name="Overmann J."/>
            <person name="Amann R."/>
            <person name="Jetten M.S.M."/>
            <person name="Mascher T."/>
            <person name="Medema M.H."/>
            <person name="Devos D.P."/>
            <person name="Kaster A.-K."/>
            <person name="Ovreas L."/>
            <person name="Rohde M."/>
            <person name="Galperin M.Y."/>
            <person name="Jogler C."/>
        </authorList>
    </citation>
    <scope>NUCLEOTIDE SEQUENCE [LARGE SCALE GENOMIC DNA]</scope>
    <source>
        <strain evidence="10 11">Poly30</strain>
    </source>
</reference>
<dbReference type="RefSeq" id="WP_145194422.1">
    <property type="nucleotide sequence ID" value="NZ_CP036434.1"/>
</dbReference>
<evidence type="ECO:0000256" key="4">
    <source>
        <dbReference type="ARBA" id="ARBA00022448"/>
    </source>
</evidence>
<evidence type="ECO:0000259" key="9">
    <source>
        <dbReference type="Pfam" id="PF02108"/>
    </source>
</evidence>
<gene>
    <name evidence="10" type="ORF">Poly30_04880</name>
</gene>
<keyword evidence="10" id="KW-0966">Cell projection</keyword>
<dbReference type="AlphaFoldDB" id="A0A518ELN0"/>
<keyword evidence="11" id="KW-1185">Reference proteome</keyword>
<evidence type="ECO:0000313" key="11">
    <source>
        <dbReference type="Proteomes" id="UP000320390"/>
    </source>
</evidence>
<feature type="compositionally biased region" description="Polar residues" evidence="8">
    <location>
        <begin position="15"/>
        <end position="33"/>
    </location>
</feature>
<keyword evidence="7" id="KW-1006">Bacterial flagellum protein export</keyword>
<evidence type="ECO:0000256" key="8">
    <source>
        <dbReference type="SAM" id="MobiDB-lite"/>
    </source>
</evidence>
<evidence type="ECO:0000256" key="3">
    <source>
        <dbReference type="ARBA" id="ARBA00016507"/>
    </source>
</evidence>
<dbReference type="Proteomes" id="UP000320390">
    <property type="component" value="Chromosome"/>
</dbReference>
<dbReference type="OrthoDB" id="8480773at2"/>
<evidence type="ECO:0000256" key="5">
    <source>
        <dbReference type="ARBA" id="ARBA00022795"/>
    </source>
</evidence>